<name>A0A7W9X004_9BURK</name>
<sequence>MKIVRLFLLLSMVASSKLQAADGTMQTVKAAVQEQKLAMYSYPTRLGELKFVAADGKPGADARTITLRGKPLLAIKDEKDAQGNALSLMIEDLKPSSTEYEAKIAGQADRPKIRRMVVLLGPVANCVKQFIILDFTGKDAFVSERFGHNPGATACLAFKRATWGKKESEITLGGPLTYVYYTGGKVIGPI</sequence>
<organism evidence="2 3">
    <name type="scientific">Massilia aurea</name>
    <dbReference type="NCBI Taxonomy" id="373040"/>
    <lineage>
        <taxon>Bacteria</taxon>
        <taxon>Pseudomonadati</taxon>
        <taxon>Pseudomonadota</taxon>
        <taxon>Betaproteobacteria</taxon>
        <taxon>Burkholderiales</taxon>
        <taxon>Oxalobacteraceae</taxon>
        <taxon>Telluria group</taxon>
        <taxon>Massilia</taxon>
    </lineage>
</organism>
<evidence type="ECO:0000256" key="1">
    <source>
        <dbReference type="SAM" id="SignalP"/>
    </source>
</evidence>
<gene>
    <name evidence="2" type="ORF">HD842_002108</name>
</gene>
<dbReference type="Proteomes" id="UP000540787">
    <property type="component" value="Unassembled WGS sequence"/>
</dbReference>
<dbReference type="EMBL" id="JACHBX010000002">
    <property type="protein sequence ID" value="MBB6133966.1"/>
    <property type="molecule type" value="Genomic_DNA"/>
</dbReference>
<feature type="chain" id="PRO_5030899908" evidence="1">
    <location>
        <begin position="21"/>
        <end position="190"/>
    </location>
</feature>
<proteinExistence type="predicted"/>
<evidence type="ECO:0000313" key="2">
    <source>
        <dbReference type="EMBL" id="MBB6133966.1"/>
    </source>
</evidence>
<accession>A0A7W9X004</accession>
<protein>
    <submittedName>
        <fullName evidence="2">Uncharacterized protein</fullName>
    </submittedName>
</protein>
<feature type="signal peptide" evidence="1">
    <location>
        <begin position="1"/>
        <end position="20"/>
    </location>
</feature>
<evidence type="ECO:0000313" key="3">
    <source>
        <dbReference type="Proteomes" id="UP000540787"/>
    </source>
</evidence>
<comment type="caution">
    <text evidence="2">The sequence shown here is derived from an EMBL/GenBank/DDBJ whole genome shotgun (WGS) entry which is preliminary data.</text>
</comment>
<dbReference type="AlphaFoldDB" id="A0A7W9X004"/>
<keyword evidence="3" id="KW-1185">Reference proteome</keyword>
<reference evidence="2 3" key="1">
    <citation type="submission" date="2020-08" db="EMBL/GenBank/DDBJ databases">
        <title>The Agave Microbiome: Exploring the role of microbial communities in plant adaptations to desert environments.</title>
        <authorList>
            <person name="Partida-Martinez L.P."/>
        </authorList>
    </citation>
    <scope>NUCLEOTIDE SEQUENCE [LARGE SCALE GENOMIC DNA]</scope>
    <source>
        <strain evidence="2 3">AT3.2</strain>
    </source>
</reference>
<keyword evidence="1" id="KW-0732">Signal</keyword>
<dbReference type="RefSeq" id="WP_183554128.1">
    <property type="nucleotide sequence ID" value="NZ_JACHBX010000002.1"/>
</dbReference>